<gene>
    <name evidence="2" type="ORF">ALECFALPRED_009019</name>
</gene>
<dbReference type="AlphaFoldDB" id="A0A8H3PIN0"/>
<keyword evidence="3" id="KW-1185">Reference proteome</keyword>
<evidence type="ECO:0000313" key="3">
    <source>
        <dbReference type="Proteomes" id="UP000664203"/>
    </source>
</evidence>
<dbReference type="EMBL" id="CAJPDR010000639">
    <property type="protein sequence ID" value="CAF9941179.1"/>
    <property type="molecule type" value="Genomic_DNA"/>
</dbReference>
<organism evidence="2 3">
    <name type="scientific">Alectoria fallacina</name>
    <dbReference type="NCBI Taxonomy" id="1903189"/>
    <lineage>
        <taxon>Eukaryota</taxon>
        <taxon>Fungi</taxon>
        <taxon>Dikarya</taxon>
        <taxon>Ascomycota</taxon>
        <taxon>Pezizomycotina</taxon>
        <taxon>Lecanoromycetes</taxon>
        <taxon>OSLEUM clade</taxon>
        <taxon>Lecanoromycetidae</taxon>
        <taxon>Lecanorales</taxon>
        <taxon>Lecanorineae</taxon>
        <taxon>Parmeliaceae</taxon>
        <taxon>Alectoria</taxon>
    </lineage>
</organism>
<evidence type="ECO:0000256" key="1">
    <source>
        <dbReference type="SAM" id="MobiDB-lite"/>
    </source>
</evidence>
<proteinExistence type="predicted"/>
<protein>
    <submittedName>
        <fullName evidence="2">Uncharacterized protein</fullName>
    </submittedName>
</protein>
<sequence>MQQTFREPGTKVTLPTGETISKYQHLRRVQIPGFPTITEPLPLGIQTEDLIRQWPDHLWGLLLLQITAHWSPKQISSLSGGRLKPNSIVKRVKAAKLQAGETQEQVKSPEKGSKTPRKRKRERMQFRKSLNIESEASRKFCISQMQIKEAVKAKDPNYELRQICRIKKMPRLDRILIDQAFEERKENMISVYVYTPDAEVDANVLIHLTPTIRAKHDGIELV</sequence>
<dbReference type="Proteomes" id="UP000664203">
    <property type="component" value="Unassembled WGS sequence"/>
</dbReference>
<name>A0A8H3PIN0_9LECA</name>
<feature type="region of interest" description="Disordered" evidence="1">
    <location>
        <begin position="94"/>
        <end position="124"/>
    </location>
</feature>
<accession>A0A8H3PIN0</accession>
<dbReference type="OrthoDB" id="5399971at2759"/>
<comment type="caution">
    <text evidence="2">The sequence shown here is derived from an EMBL/GenBank/DDBJ whole genome shotgun (WGS) entry which is preliminary data.</text>
</comment>
<reference evidence="2" key="1">
    <citation type="submission" date="2021-03" db="EMBL/GenBank/DDBJ databases">
        <authorList>
            <person name="Tagirdzhanova G."/>
        </authorList>
    </citation>
    <scope>NUCLEOTIDE SEQUENCE</scope>
</reference>
<evidence type="ECO:0000313" key="2">
    <source>
        <dbReference type="EMBL" id="CAF9941179.1"/>
    </source>
</evidence>